<evidence type="ECO:0000313" key="2">
    <source>
        <dbReference type="Proteomes" id="UP000290433"/>
    </source>
</evidence>
<reference evidence="1 2" key="1">
    <citation type="submission" date="2014-12" db="EMBL/GenBank/DDBJ databases">
        <title>Genome sequence of Flavobacterium anhuiense RCM74.</title>
        <authorList>
            <person name="Kim J.F."/>
            <person name="Song J.Y."/>
            <person name="Kwak M.-J."/>
            <person name="Lee S.-W."/>
        </authorList>
    </citation>
    <scope>NUCLEOTIDE SEQUENCE [LARGE SCALE GENOMIC DNA]</scope>
    <source>
        <strain evidence="1 2">RCM74</strain>
    </source>
</reference>
<name>A0A444W170_9FLAO</name>
<dbReference type="AlphaFoldDB" id="A0A444W170"/>
<protein>
    <submittedName>
        <fullName evidence="1">Uncharacterized protein</fullName>
    </submittedName>
</protein>
<organism evidence="1 2">
    <name type="scientific">Flavobacterium anhuiense</name>
    <dbReference type="NCBI Taxonomy" id="459526"/>
    <lineage>
        <taxon>Bacteria</taxon>
        <taxon>Pseudomonadati</taxon>
        <taxon>Bacteroidota</taxon>
        <taxon>Flavobacteriia</taxon>
        <taxon>Flavobacteriales</taxon>
        <taxon>Flavobacteriaceae</taxon>
        <taxon>Flavobacterium</taxon>
    </lineage>
</organism>
<dbReference type="Proteomes" id="UP000290433">
    <property type="component" value="Unassembled WGS sequence"/>
</dbReference>
<accession>A0A444W170</accession>
<proteinExistence type="predicted"/>
<comment type="caution">
    <text evidence="1">The sequence shown here is derived from an EMBL/GenBank/DDBJ whole genome shotgun (WGS) entry which is preliminary data.</text>
</comment>
<sequence length="37" mass="4539">MVLFHVRFSLILKLEFKRKTPPFWMAKLVANYKLQPF</sequence>
<gene>
    <name evidence="1" type="ORF">NU08_1288</name>
</gene>
<evidence type="ECO:0000313" key="1">
    <source>
        <dbReference type="EMBL" id="RYJ39619.1"/>
    </source>
</evidence>
<dbReference type="EMBL" id="JUIV01000003">
    <property type="protein sequence ID" value="RYJ39619.1"/>
    <property type="molecule type" value="Genomic_DNA"/>
</dbReference>